<keyword evidence="8" id="KW-0733">Signal recognition particle</keyword>
<comment type="subcellular location">
    <subcellularLocation>
        <location evidence="2">Cytoplasm</location>
    </subcellularLocation>
    <subcellularLocation>
        <location evidence="1">Endoplasmic reticulum</location>
    </subcellularLocation>
    <subcellularLocation>
        <location evidence="3">Nucleus</location>
        <location evidence="3">Nucleolus</location>
    </subcellularLocation>
</comment>
<dbReference type="PIRSF" id="PIRSF038995">
    <property type="entry name" value="SRP68"/>
    <property type="match status" value="1"/>
</dbReference>
<dbReference type="CDD" id="cd15481">
    <property type="entry name" value="SRP68-RBD"/>
    <property type="match status" value="1"/>
</dbReference>
<feature type="compositionally biased region" description="Low complexity" evidence="13">
    <location>
        <begin position="646"/>
        <end position="660"/>
    </location>
</feature>
<sequence>MAAVNENTKMEKERKNITFSIPILALVKSAQQQHGLRHGDYQRYHQYITRKLRRMRKSLHFQQGNRSKVVPKKLTPDLVTDPRFITLKLFEIERSWAYAMQLKTESNTELRKRFQMISRLRRAVVRGNQLSDLMNELPMLDAQTKLELRAYIQWIHGMLAFELQDWVKAKEYLESTQAIYTGLLQTIEEDNRVIYTSRMDDILPQIHYCAYNIGDKSAASDLQRMRAHTTAESGGLAELQLDQLLSQARATQAGQVTEAQWLGQTIPVKLEKAKVAILIVKEAEEDLRNAQGHVEQLSIYESVLKSCVDGISAVRDELRAISSVDGNVTGTGDKKLVSAISSDKVSRLQMLCNYLQYLKLYNTIERTLVHIDIALSSAGLQTSGQVRNGLGTSTYTKPQELARLYDTLVQNLQEMIGLPGVIQEHAGMRALLQAKLLAYRSYRCYYLAFTYSQGKRFAECSALLTRAKHHAEEAVHSLSPETAPWTEIEASAVPGPSAAELTHSLTGELLAQIAAEDLTCRAVYMLDMSDTISANMTTSTTTETEGKLTNKALIDRLETYLDPKSVEKSLLTLPNPFVSLPPAFEPVPVKPILFDLALNHVNFPSLADKLDHKGGSASMAGKAGTGIAGFVRGWLWGSSEENKNTKQQAQSQQQQQQQKASKSKGGGRS</sequence>
<dbReference type="GO" id="GO:0005730">
    <property type="term" value="C:nucleolus"/>
    <property type="evidence" value="ECO:0007669"/>
    <property type="project" value="UniProtKB-SubCell"/>
</dbReference>
<feature type="region of interest" description="Disordered" evidence="13">
    <location>
        <begin position="639"/>
        <end position="669"/>
    </location>
</feature>
<comment type="similarity">
    <text evidence="4">Belongs to the SRP68 family.</text>
</comment>
<evidence type="ECO:0000256" key="4">
    <source>
        <dbReference type="ARBA" id="ARBA00009352"/>
    </source>
</evidence>
<evidence type="ECO:0000256" key="3">
    <source>
        <dbReference type="ARBA" id="ARBA00004604"/>
    </source>
</evidence>
<evidence type="ECO:0000256" key="9">
    <source>
        <dbReference type="ARBA" id="ARBA00023242"/>
    </source>
</evidence>
<dbReference type="FunFam" id="1.10.3450.40:FF:000001">
    <property type="entry name" value="Signal recognition particle subunit SRP68"/>
    <property type="match status" value="1"/>
</dbReference>
<proteinExistence type="inferred from homology"/>
<dbReference type="OrthoDB" id="10255118at2759"/>
<dbReference type="InterPro" id="IPR038253">
    <property type="entry name" value="SRP68_N_sf"/>
</dbReference>
<keyword evidence="7" id="KW-0694">RNA-binding</keyword>
<evidence type="ECO:0000256" key="12">
    <source>
        <dbReference type="ARBA" id="ARBA00083741"/>
    </source>
</evidence>
<evidence type="ECO:0000256" key="13">
    <source>
        <dbReference type="SAM" id="MobiDB-lite"/>
    </source>
</evidence>
<comment type="caution">
    <text evidence="14">The sequence shown here is derived from an EMBL/GenBank/DDBJ whole genome shotgun (WGS) entry which is preliminary data.</text>
</comment>
<dbReference type="InterPro" id="IPR034652">
    <property type="entry name" value="SRP68-RBD"/>
</dbReference>
<gene>
    <name evidence="14" type="ORF">FGIG_05819</name>
</gene>
<evidence type="ECO:0000256" key="10">
    <source>
        <dbReference type="ARBA" id="ARBA00023274"/>
    </source>
</evidence>
<dbReference type="Proteomes" id="UP000316759">
    <property type="component" value="Unassembled WGS sequence"/>
</dbReference>
<dbReference type="PANTHER" id="PTHR12860:SF0">
    <property type="entry name" value="SIGNAL RECOGNITION PARTICLE SUBUNIT SRP68"/>
    <property type="match status" value="1"/>
</dbReference>
<dbReference type="GO" id="GO:0005047">
    <property type="term" value="F:signal recognition particle binding"/>
    <property type="evidence" value="ECO:0007669"/>
    <property type="project" value="InterPro"/>
</dbReference>
<name>A0A504Z1Y8_FASGI</name>
<dbReference type="AlphaFoldDB" id="A0A504Z1Y8"/>
<evidence type="ECO:0000256" key="6">
    <source>
        <dbReference type="ARBA" id="ARBA00022824"/>
    </source>
</evidence>
<dbReference type="STRING" id="46835.A0A504Z1Y8"/>
<dbReference type="GO" id="GO:0005786">
    <property type="term" value="C:signal recognition particle, endoplasmic reticulum targeting"/>
    <property type="evidence" value="ECO:0007669"/>
    <property type="project" value="UniProtKB-KW"/>
</dbReference>
<dbReference type="Gene3D" id="1.10.3450.40">
    <property type="entry name" value="Signal recognition particle, SRP68 subunit, RNA-binding domain"/>
    <property type="match status" value="1"/>
</dbReference>
<keyword evidence="5" id="KW-0963">Cytoplasm</keyword>
<evidence type="ECO:0000256" key="8">
    <source>
        <dbReference type="ARBA" id="ARBA00023135"/>
    </source>
</evidence>
<dbReference type="GO" id="GO:0006614">
    <property type="term" value="P:SRP-dependent cotranslational protein targeting to membrane"/>
    <property type="evidence" value="ECO:0007669"/>
    <property type="project" value="InterPro"/>
</dbReference>
<evidence type="ECO:0000313" key="15">
    <source>
        <dbReference type="Proteomes" id="UP000316759"/>
    </source>
</evidence>
<keyword evidence="6" id="KW-0256">Endoplasmic reticulum</keyword>
<dbReference type="EMBL" id="SUNJ01001343">
    <property type="protein sequence ID" value="TPP66849.1"/>
    <property type="molecule type" value="Genomic_DNA"/>
</dbReference>
<evidence type="ECO:0000256" key="1">
    <source>
        <dbReference type="ARBA" id="ARBA00004240"/>
    </source>
</evidence>
<evidence type="ECO:0000313" key="14">
    <source>
        <dbReference type="EMBL" id="TPP66849.1"/>
    </source>
</evidence>
<dbReference type="InterPro" id="IPR026258">
    <property type="entry name" value="SRP68"/>
</dbReference>
<keyword evidence="15" id="KW-1185">Reference proteome</keyword>
<keyword evidence="10" id="KW-0687">Ribonucleoprotein</keyword>
<keyword evidence="9" id="KW-0539">Nucleus</keyword>
<dbReference type="GO" id="GO:0005829">
    <property type="term" value="C:cytosol"/>
    <property type="evidence" value="ECO:0007669"/>
    <property type="project" value="UniProtKB-ARBA"/>
</dbReference>
<dbReference type="GO" id="GO:0008312">
    <property type="term" value="F:7S RNA binding"/>
    <property type="evidence" value="ECO:0007669"/>
    <property type="project" value="InterPro"/>
</dbReference>
<evidence type="ECO:0000256" key="5">
    <source>
        <dbReference type="ARBA" id="ARBA00022490"/>
    </source>
</evidence>
<organism evidence="14 15">
    <name type="scientific">Fasciola gigantica</name>
    <name type="common">Giant liver fluke</name>
    <dbReference type="NCBI Taxonomy" id="46835"/>
    <lineage>
        <taxon>Eukaryota</taxon>
        <taxon>Metazoa</taxon>
        <taxon>Spiralia</taxon>
        <taxon>Lophotrochozoa</taxon>
        <taxon>Platyhelminthes</taxon>
        <taxon>Trematoda</taxon>
        <taxon>Digenea</taxon>
        <taxon>Plagiorchiida</taxon>
        <taxon>Echinostomata</taxon>
        <taxon>Echinostomatoidea</taxon>
        <taxon>Fasciolidae</taxon>
        <taxon>Fasciola</taxon>
    </lineage>
</organism>
<dbReference type="Pfam" id="PF16969">
    <property type="entry name" value="SRP68"/>
    <property type="match status" value="1"/>
</dbReference>
<accession>A0A504Z1Y8</accession>
<evidence type="ECO:0000256" key="2">
    <source>
        <dbReference type="ARBA" id="ARBA00004496"/>
    </source>
</evidence>
<reference evidence="14 15" key="1">
    <citation type="submission" date="2019-04" db="EMBL/GenBank/DDBJ databases">
        <title>Annotation for the trematode Fasciola gigantica.</title>
        <authorList>
            <person name="Choi Y.-J."/>
        </authorList>
    </citation>
    <scope>NUCLEOTIDE SEQUENCE [LARGE SCALE GENOMIC DNA]</scope>
    <source>
        <strain evidence="14">Uganda_cow_1</strain>
    </source>
</reference>
<evidence type="ECO:0000256" key="11">
    <source>
        <dbReference type="ARBA" id="ARBA00029498"/>
    </source>
</evidence>
<dbReference type="GO" id="GO:0030942">
    <property type="term" value="F:endoplasmic reticulum signal peptide binding"/>
    <property type="evidence" value="ECO:0007669"/>
    <property type="project" value="InterPro"/>
</dbReference>
<evidence type="ECO:0000256" key="7">
    <source>
        <dbReference type="ARBA" id="ARBA00022884"/>
    </source>
</evidence>
<dbReference type="PANTHER" id="PTHR12860">
    <property type="entry name" value="SIGNAL RECOGNITION PARTICLE 68 KDA PROTEIN"/>
    <property type="match status" value="1"/>
</dbReference>
<protein>
    <recommendedName>
        <fullName evidence="11">Signal recognition particle subunit SRP68</fullName>
    </recommendedName>
    <alternativeName>
        <fullName evidence="12">Signal recognition particle 68 kDa protein</fullName>
    </alternativeName>
</protein>
<dbReference type="GO" id="GO:0005783">
    <property type="term" value="C:endoplasmic reticulum"/>
    <property type="evidence" value="ECO:0007669"/>
    <property type="project" value="UniProtKB-SubCell"/>
</dbReference>